<evidence type="ECO:0000256" key="2">
    <source>
        <dbReference type="ARBA" id="ARBA00022679"/>
    </source>
</evidence>
<dbReference type="InterPro" id="IPR019734">
    <property type="entry name" value="TPR_rpt"/>
</dbReference>
<dbReference type="GO" id="GO:0008168">
    <property type="term" value="F:methyltransferase activity"/>
    <property type="evidence" value="ECO:0007669"/>
    <property type="project" value="UniProtKB-KW"/>
</dbReference>
<sequence>MGTIGIEQVHEELLDYENSQTICCDIFAEIVGNALRGFGAKSEWMKIFRRARNDFDRIYFLLKAIQHSYQGFEQFNRLKTRNEIKRLFGKSDRISELNRLCSLEEWNKDEVYLALHRATSAVFYAFSPEQKAMAYSRRCNILFNLGLIREAIRDGEQSLKVAQTIQDTEIFELTFLQEELAHVHLCLGDSYIIVNRLAEAKAHFETAFRIYNRISKSDLLERTIQGIATCNERSKGNQLVETYHSEWQCYRSELPVLMTRRESLEDPEGPDFKLLGNGLSVPKGLLRLKNTDTSSGWTLEVTRDVSVGEVLLLERAYAMSLYSERTLYCNICYKRCLNLIPCSGCPHVGFCSEECAEEAANPHGPADGRKHVQPHLYECQGVLACFYSTVNEDLMHVAFKCISNTTPECLLDYCCSTGQYEKNGRGHQAFEGANKIREVPPPVFDSSDYSSIAWLCTCPDQLADDALLHYTINALFLTYCLHVRH</sequence>
<dbReference type="GO" id="GO:0005634">
    <property type="term" value="C:nucleus"/>
    <property type="evidence" value="ECO:0007669"/>
    <property type="project" value="TreeGrafter"/>
</dbReference>
<dbReference type="PANTHER" id="PTHR46165">
    <property type="entry name" value="SET AND MYND DOMAIN-CONTAINING PROTEIN 4"/>
    <property type="match status" value="1"/>
</dbReference>
<dbReference type="PANTHER" id="PTHR46165:SF2">
    <property type="entry name" value="SET AND MYND DOMAIN-CONTAINING PROTEIN 4"/>
    <property type="match status" value="1"/>
</dbReference>
<dbReference type="EMBL" id="UZAE01012679">
    <property type="protein sequence ID" value="VDO06206.1"/>
    <property type="molecule type" value="Genomic_DNA"/>
</dbReference>
<evidence type="ECO:0000313" key="4">
    <source>
        <dbReference type="EMBL" id="VDO06206.1"/>
    </source>
</evidence>
<keyword evidence="3" id="KW-0949">S-adenosyl-L-methionine</keyword>
<dbReference type="InterPro" id="IPR011990">
    <property type="entry name" value="TPR-like_helical_dom_sf"/>
</dbReference>
<dbReference type="OrthoDB" id="62495at2759"/>
<dbReference type="GO" id="GO:0042826">
    <property type="term" value="F:histone deacetylase binding"/>
    <property type="evidence" value="ECO:0007669"/>
    <property type="project" value="TreeGrafter"/>
</dbReference>
<dbReference type="InterPro" id="IPR052097">
    <property type="entry name" value="SET-MYND_domain_protein"/>
</dbReference>
<evidence type="ECO:0000256" key="1">
    <source>
        <dbReference type="ARBA" id="ARBA00022603"/>
    </source>
</evidence>
<dbReference type="SUPFAM" id="SSF48452">
    <property type="entry name" value="TPR-like"/>
    <property type="match status" value="1"/>
</dbReference>
<dbReference type="Gene3D" id="6.10.140.2220">
    <property type="match status" value="1"/>
</dbReference>
<dbReference type="GO" id="GO:0005737">
    <property type="term" value="C:cytoplasm"/>
    <property type="evidence" value="ECO:0007669"/>
    <property type="project" value="TreeGrafter"/>
</dbReference>
<dbReference type="Gene3D" id="1.25.40.10">
    <property type="entry name" value="Tetratricopeptide repeat domain"/>
    <property type="match status" value="1"/>
</dbReference>
<dbReference type="SMART" id="SM00028">
    <property type="entry name" value="TPR"/>
    <property type="match status" value="2"/>
</dbReference>
<proteinExistence type="predicted"/>
<dbReference type="STRING" id="102285.A0A158QIL7"/>
<dbReference type="AlphaFoldDB" id="A0A158QIL7"/>
<evidence type="ECO:0000256" key="3">
    <source>
        <dbReference type="ARBA" id="ARBA00022691"/>
    </source>
</evidence>
<dbReference type="WBParaSite" id="HNAJ_0000961901-mRNA-1">
    <property type="protein sequence ID" value="HNAJ_0000961901-mRNA-1"/>
    <property type="gene ID" value="HNAJ_0000961901"/>
</dbReference>
<reference evidence="4 5" key="2">
    <citation type="submission" date="2018-11" db="EMBL/GenBank/DDBJ databases">
        <authorList>
            <consortium name="Pathogen Informatics"/>
        </authorList>
    </citation>
    <scope>NUCLEOTIDE SEQUENCE [LARGE SCALE GENOMIC DNA]</scope>
</reference>
<dbReference type="Proteomes" id="UP000278807">
    <property type="component" value="Unassembled WGS sequence"/>
</dbReference>
<dbReference type="Gene3D" id="2.170.270.10">
    <property type="entry name" value="SET domain"/>
    <property type="match status" value="1"/>
</dbReference>
<protein>
    <submittedName>
        <fullName evidence="6">SET and MYND domain-containing protein 4</fullName>
    </submittedName>
</protein>
<keyword evidence="5" id="KW-1185">Reference proteome</keyword>
<keyword evidence="2" id="KW-0808">Transferase</keyword>
<accession>A0A158QIL7</accession>
<dbReference type="GO" id="GO:0032259">
    <property type="term" value="P:methylation"/>
    <property type="evidence" value="ECO:0007669"/>
    <property type="project" value="UniProtKB-KW"/>
</dbReference>
<keyword evidence="1" id="KW-0489">Methyltransferase</keyword>
<evidence type="ECO:0000313" key="6">
    <source>
        <dbReference type="WBParaSite" id="HNAJ_0000961901-mRNA-1"/>
    </source>
</evidence>
<organism evidence="6">
    <name type="scientific">Rodentolepis nana</name>
    <name type="common">Dwarf tapeworm</name>
    <name type="synonym">Hymenolepis nana</name>
    <dbReference type="NCBI Taxonomy" id="102285"/>
    <lineage>
        <taxon>Eukaryota</taxon>
        <taxon>Metazoa</taxon>
        <taxon>Spiralia</taxon>
        <taxon>Lophotrochozoa</taxon>
        <taxon>Platyhelminthes</taxon>
        <taxon>Cestoda</taxon>
        <taxon>Eucestoda</taxon>
        <taxon>Cyclophyllidea</taxon>
        <taxon>Hymenolepididae</taxon>
        <taxon>Rodentolepis</taxon>
    </lineage>
</organism>
<reference evidence="6" key="1">
    <citation type="submission" date="2016-04" db="UniProtKB">
        <authorList>
            <consortium name="WormBaseParasite"/>
        </authorList>
    </citation>
    <scope>IDENTIFICATION</scope>
</reference>
<name>A0A158QIL7_RODNA</name>
<evidence type="ECO:0000313" key="5">
    <source>
        <dbReference type="Proteomes" id="UP000278807"/>
    </source>
</evidence>
<gene>
    <name evidence="4" type="ORF">HNAJ_LOCUS9614</name>
</gene>
<dbReference type="InterPro" id="IPR046341">
    <property type="entry name" value="SET_dom_sf"/>
</dbReference>